<dbReference type="AlphaFoldDB" id="A0AA90N7M4"/>
<dbReference type="PANTHER" id="PTHR43227">
    <property type="entry name" value="BLL4140 PROTEIN"/>
    <property type="match status" value="1"/>
</dbReference>
<feature type="transmembrane region" description="Helical" evidence="7">
    <location>
        <begin position="173"/>
        <end position="195"/>
    </location>
</feature>
<evidence type="ECO:0000256" key="6">
    <source>
        <dbReference type="ARBA" id="ARBA00023136"/>
    </source>
</evidence>
<dbReference type="SUPFAM" id="SSF161098">
    <property type="entry name" value="MetI-like"/>
    <property type="match status" value="1"/>
</dbReference>
<evidence type="ECO:0000256" key="3">
    <source>
        <dbReference type="ARBA" id="ARBA00022475"/>
    </source>
</evidence>
<feature type="transmembrane region" description="Helical" evidence="7">
    <location>
        <begin position="228"/>
        <end position="251"/>
    </location>
</feature>
<comment type="similarity">
    <text evidence="7">Belongs to the binding-protein-dependent transport system permease family.</text>
</comment>
<dbReference type="GO" id="GO:0005886">
    <property type="term" value="C:plasma membrane"/>
    <property type="evidence" value="ECO:0007669"/>
    <property type="project" value="UniProtKB-SubCell"/>
</dbReference>
<dbReference type="EMBL" id="JAUTIX010000001">
    <property type="protein sequence ID" value="MDP0397066.1"/>
    <property type="molecule type" value="Genomic_DNA"/>
</dbReference>
<keyword evidence="5 7" id="KW-1133">Transmembrane helix</keyword>
<feature type="domain" description="ABC transmembrane type-1" evidence="8">
    <location>
        <begin position="85"/>
        <end position="303"/>
    </location>
</feature>
<feature type="transmembrane region" description="Helical" evidence="7">
    <location>
        <begin position="282"/>
        <end position="303"/>
    </location>
</feature>
<dbReference type="RefSeq" id="WP_220656872.1">
    <property type="nucleotide sequence ID" value="NZ_BAAAII010000011.1"/>
</dbReference>
<dbReference type="GO" id="GO:0055085">
    <property type="term" value="P:transmembrane transport"/>
    <property type="evidence" value="ECO:0007669"/>
    <property type="project" value="InterPro"/>
</dbReference>
<organism evidence="9 10">
    <name type="scientific">Tsukamurella strandjordii</name>
    <dbReference type="NCBI Taxonomy" id="147577"/>
    <lineage>
        <taxon>Bacteria</taxon>
        <taxon>Bacillati</taxon>
        <taxon>Actinomycetota</taxon>
        <taxon>Actinomycetes</taxon>
        <taxon>Mycobacteriales</taxon>
        <taxon>Tsukamurellaceae</taxon>
        <taxon>Tsukamurella</taxon>
    </lineage>
</organism>
<evidence type="ECO:0000256" key="5">
    <source>
        <dbReference type="ARBA" id="ARBA00022989"/>
    </source>
</evidence>
<reference evidence="9" key="1">
    <citation type="submission" date="2023-08" db="EMBL/GenBank/DDBJ databases">
        <title>The draft genome of Tsukamurella strandjordii strain 050030.</title>
        <authorList>
            <person name="Zhao F."/>
            <person name="Feng Y."/>
            <person name="Zong Z."/>
        </authorList>
    </citation>
    <scope>NUCLEOTIDE SEQUENCE</scope>
    <source>
        <strain evidence="9">050030</strain>
    </source>
</reference>
<comment type="caution">
    <text evidence="9">The sequence shown here is derived from an EMBL/GenBank/DDBJ whole genome shotgun (WGS) entry which is preliminary data.</text>
</comment>
<evidence type="ECO:0000259" key="8">
    <source>
        <dbReference type="PROSITE" id="PS50928"/>
    </source>
</evidence>
<keyword evidence="6 7" id="KW-0472">Membrane</keyword>
<dbReference type="Gene3D" id="1.10.3720.10">
    <property type="entry name" value="MetI-like"/>
    <property type="match status" value="1"/>
</dbReference>
<evidence type="ECO:0000256" key="1">
    <source>
        <dbReference type="ARBA" id="ARBA00004651"/>
    </source>
</evidence>
<accession>A0AA90N7M4</accession>
<feature type="transmembrane region" description="Helical" evidence="7">
    <location>
        <begin position="122"/>
        <end position="142"/>
    </location>
</feature>
<feature type="transmembrane region" description="Helical" evidence="7">
    <location>
        <begin position="31"/>
        <end position="51"/>
    </location>
</feature>
<dbReference type="PROSITE" id="PS50928">
    <property type="entry name" value="ABC_TM1"/>
    <property type="match status" value="1"/>
</dbReference>
<dbReference type="InterPro" id="IPR035906">
    <property type="entry name" value="MetI-like_sf"/>
</dbReference>
<evidence type="ECO:0000256" key="2">
    <source>
        <dbReference type="ARBA" id="ARBA00022448"/>
    </source>
</evidence>
<keyword evidence="3" id="KW-1003">Cell membrane</keyword>
<evidence type="ECO:0000313" key="9">
    <source>
        <dbReference type="EMBL" id="MDP0397066.1"/>
    </source>
</evidence>
<dbReference type="Pfam" id="PF00528">
    <property type="entry name" value="BPD_transp_1"/>
    <property type="match status" value="1"/>
</dbReference>
<dbReference type="InterPro" id="IPR000515">
    <property type="entry name" value="MetI-like"/>
</dbReference>
<dbReference type="CDD" id="cd06261">
    <property type="entry name" value="TM_PBP2"/>
    <property type="match status" value="1"/>
</dbReference>
<gene>
    <name evidence="9" type="ORF">Q7X28_03915</name>
</gene>
<keyword evidence="10" id="KW-1185">Reference proteome</keyword>
<name>A0AA90N7M4_9ACTN</name>
<dbReference type="PANTHER" id="PTHR43227:SF11">
    <property type="entry name" value="BLL4140 PROTEIN"/>
    <property type="match status" value="1"/>
</dbReference>
<dbReference type="Proteomes" id="UP001178281">
    <property type="component" value="Unassembled WGS sequence"/>
</dbReference>
<dbReference type="InterPro" id="IPR050809">
    <property type="entry name" value="UgpAE/MalFG_permease"/>
</dbReference>
<proteinExistence type="inferred from homology"/>
<evidence type="ECO:0000256" key="4">
    <source>
        <dbReference type="ARBA" id="ARBA00022692"/>
    </source>
</evidence>
<comment type="subcellular location">
    <subcellularLocation>
        <location evidence="1 7">Cell membrane</location>
        <topology evidence="1 7">Multi-pass membrane protein</topology>
    </subcellularLocation>
</comment>
<evidence type="ECO:0000313" key="10">
    <source>
        <dbReference type="Proteomes" id="UP001178281"/>
    </source>
</evidence>
<evidence type="ECO:0000256" key="7">
    <source>
        <dbReference type="RuleBase" id="RU363032"/>
    </source>
</evidence>
<keyword evidence="2 7" id="KW-0813">Transport</keyword>
<protein>
    <submittedName>
        <fullName evidence="9">Sugar ABC transporter permease</fullName>
    </submittedName>
</protein>
<feature type="transmembrane region" description="Helical" evidence="7">
    <location>
        <begin position="89"/>
        <end position="110"/>
    </location>
</feature>
<sequence>MTVTTQARPDPKPAAHETAGRKLFGPFITPALLLYTAVLVVPTVYTGYLSFTDWSGSGTPVWAGLENYGGLLSELVDGGPFRTALLNTLLYIVVGGVGTFALAFLFAMVLADMKGSRVIRAVLFFPNIVAPLAIGMFFGIIFNAQPPGMVNQVLADLGLSEPFPFLNESNVRWLTLAAVMWASAGFFITILMSAIDRIPPYLYEDASIAGASSWQKFRNITFPMISDVVTIAGVLWTISAIKIFEMVWVMAGPGTYAPPVGSWTLGLEVYYDTFGSQGEGKFGVASAVAVVMLLLVIVFVTLLRRMSRREQLQY</sequence>
<keyword evidence="4 7" id="KW-0812">Transmembrane</keyword>